<feature type="transmembrane region" description="Helical" evidence="1">
    <location>
        <begin position="20"/>
        <end position="41"/>
    </location>
</feature>
<protein>
    <submittedName>
        <fullName evidence="2">Flp family type IVb pilin</fullName>
    </submittedName>
</protein>
<dbReference type="Proteomes" id="UP000294325">
    <property type="component" value="Chromosome"/>
</dbReference>
<dbReference type="KEGG" id="nwr:E3U44_16185"/>
<keyword evidence="1" id="KW-0472">Membrane</keyword>
<reference evidence="2 3" key="1">
    <citation type="submission" date="2019-03" db="EMBL/GenBank/DDBJ databases">
        <title>The genome sequence of Nitrosococcus wardiae strain D1FHST reveals the archetypal metabolic capacity of ammonia-oxidizing Gammaproteobacteria.</title>
        <authorList>
            <person name="Wang L."/>
            <person name="Lim C.K."/>
            <person name="Hanson T.E."/>
            <person name="Dang H."/>
            <person name="Klotz M.G."/>
        </authorList>
    </citation>
    <scope>NUCLEOTIDE SEQUENCE [LARGE SCALE GENOMIC DNA]</scope>
    <source>
        <strain evidence="2 3">D1FHS</strain>
    </source>
</reference>
<keyword evidence="3" id="KW-1185">Reference proteome</keyword>
<accession>A0A4P7C041</accession>
<dbReference type="RefSeq" id="WP_134359138.1">
    <property type="nucleotide sequence ID" value="NZ_CP038033.1"/>
</dbReference>
<dbReference type="AlphaFoldDB" id="A0A4P7C041"/>
<evidence type="ECO:0000256" key="1">
    <source>
        <dbReference type="SAM" id="Phobius"/>
    </source>
</evidence>
<sequence>MSNLTQKIRSFLRDEEGLTMTEYAVAGGLVVMGAVGMFSLLGKNISARINEIAQAVSGTAATQ</sequence>
<evidence type="ECO:0000313" key="2">
    <source>
        <dbReference type="EMBL" id="QBQ55883.1"/>
    </source>
</evidence>
<name>A0A4P7C041_9GAMM</name>
<keyword evidence="1" id="KW-1133">Transmembrane helix</keyword>
<keyword evidence="1" id="KW-0812">Transmembrane</keyword>
<organism evidence="2 3">
    <name type="scientific">Nitrosococcus wardiae</name>
    <dbReference type="NCBI Taxonomy" id="1814290"/>
    <lineage>
        <taxon>Bacteria</taxon>
        <taxon>Pseudomonadati</taxon>
        <taxon>Pseudomonadota</taxon>
        <taxon>Gammaproteobacteria</taxon>
        <taxon>Chromatiales</taxon>
        <taxon>Chromatiaceae</taxon>
        <taxon>Nitrosococcus</taxon>
    </lineage>
</organism>
<dbReference type="EMBL" id="CP038033">
    <property type="protein sequence ID" value="QBQ55883.1"/>
    <property type="molecule type" value="Genomic_DNA"/>
</dbReference>
<proteinExistence type="predicted"/>
<gene>
    <name evidence="2" type="ORF">E3U44_16185</name>
</gene>
<evidence type="ECO:0000313" key="3">
    <source>
        <dbReference type="Proteomes" id="UP000294325"/>
    </source>
</evidence>